<protein>
    <recommendedName>
        <fullName evidence="4">Entry exclusion protein</fullName>
    </recommendedName>
</protein>
<proteinExistence type="predicted"/>
<evidence type="ECO:0000313" key="3">
    <source>
        <dbReference type="Proteomes" id="UP000706525"/>
    </source>
</evidence>
<evidence type="ECO:0008006" key="4">
    <source>
        <dbReference type="Google" id="ProtNLM"/>
    </source>
</evidence>
<dbReference type="RefSeq" id="WP_223995271.1">
    <property type="nucleotide sequence ID" value="NZ_CAJZAG010000016.1"/>
</dbReference>
<reference evidence="2 3" key="1">
    <citation type="submission" date="2021-08" db="EMBL/GenBank/DDBJ databases">
        <authorList>
            <person name="Peeters C."/>
        </authorList>
    </citation>
    <scope>NUCLEOTIDE SEQUENCE [LARGE SCALE GENOMIC DNA]</scope>
    <source>
        <strain evidence="2 3">LMG 32289</strain>
    </source>
</reference>
<accession>A0ABM8Y034</accession>
<organism evidence="2 3">
    <name type="scientific">Cupriavidus pampae</name>
    <dbReference type="NCBI Taxonomy" id="659251"/>
    <lineage>
        <taxon>Bacteria</taxon>
        <taxon>Pseudomonadati</taxon>
        <taxon>Pseudomonadota</taxon>
        <taxon>Betaproteobacteria</taxon>
        <taxon>Burkholderiales</taxon>
        <taxon>Burkholderiaceae</taxon>
        <taxon>Cupriavidus</taxon>
    </lineage>
</organism>
<sequence>MFSRVIFPLAVALAVGLIGWHNLVSAHTQEWYADNIEAAKEKEAECRRRLKADEQLTKEELAECQRAGAAVFRQGKFVKSLPRTW</sequence>
<dbReference type="EMBL" id="CAJZAG010000016">
    <property type="protein sequence ID" value="CAG9185979.1"/>
    <property type="molecule type" value="Genomic_DNA"/>
</dbReference>
<feature type="coiled-coil region" evidence="1">
    <location>
        <begin position="36"/>
        <end position="67"/>
    </location>
</feature>
<dbReference type="Proteomes" id="UP000706525">
    <property type="component" value="Unassembled WGS sequence"/>
</dbReference>
<comment type="caution">
    <text evidence="2">The sequence shown here is derived from an EMBL/GenBank/DDBJ whole genome shotgun (WGS) entry which is preliminary data.</text>
</comment>
<evidence type="ECO:0000256" key="1">
    <source>
        <dbReference type="SAM" id="Coils"/>
    </source>
</evidence>
<evidence type="ECO:0000313" key="2">
    <source>
        <dbReference type="EMBL" id="CAG9185979.1"/>
    </source>
</evidence>
<keyword evidence="3" id="KW-1185">Reference proteome</keyword>
<keyword evidence="1" id="KW-0175">Coiled coil</keyword>
<name>A0ABM8Y034_9BURK</name>
<gene>
    <name evidence="2" type="ORF">LMG32289_06191</name>
</gene>